<proteinExistence type="inferred from homology"/>
<keyword evidence="14" id="KW-1185">Reference proteome</keyword>
<dbReference type="Gene3D" id="3.40.630.30">
    <property type="match status" value="1"/>
</dbReference>
<evidence type="ECO:0000256" key="11">
    <source>
        <dbReference type="ARBA" id="ARBA00049524"/>
    </source>
</evidence>
<keyword evidence="6" id="KW-0963">Cytoplasm</keyword>
<dbReference type="PROSITE" id="PS51186">
    <property type="entry name" value="GNAT"/>
    <property type="match status" value="1"/>
</dbReference>
<evidence type="ECO:0000256" key="2">
    <source>
        <dbReference type="ARBA" id="ARBA00004496"/>
    </source>
</evidence>
<protein>
    <recommendedName>
        <fullName evidence="5">N-alpha-acetyltransferase 40</fullName>
        <ecNumber evidence="4">2.3.1.257</ecNumber>
    </recommendedName>
</protein>
<comment type="catalytic activity">
    <reaction evidence="10">
        <text>N-terminal L-seryl-[histone H2A] + acetyl-CoA = N-terminal N(alpha)-acetyl-L-seryl-[histone H2A] + CoA + H(+)</text>
        <dbReference type="Rhea" id="RHEA:50600"/>
        <dbReference type="Rhea" id="RHEA-COMP:12742"/>
        <dbReference type="Rhea" id="RHEA-COMP:12744"/>
        <dbReference type="ChEBI" id="CHEBI:15378"/>
        <dbReference type="ChEBI" id="CHEBI:57287"/>
        <dbReference type="ChEBI" id="CHEBI:57288"/>
        <dbReference type="ChEBI" id="CHEBI:64738"/>
        <dbReference type="ChEBI" id="CHEBI:83690"/>
        <dbReference type="EC" id="2.3.1.257"/>
    </reaction>
</comment>
<name>A0ABQ7JFC2_9APIC</name>
<dbReference type="PANTHER" id="PTHR20531">
    <property type="entry name" value="N-ALPHA-ACETYLTRANSFERASE 40"/>
    <property type="match status" value="1"/>
</dbReference>
<dbReference type="SUPFAM" id="SSF55729">
    <property type="entry name" value="Acyl-CoA N-acyltransferases (Nat)"/>
    <property type="match status" value="1"/>
</dbReference>
<dbReference type="CDD" id="cd04301">
    <property type="entry name" value="NAT_SF"/>
    <property type="match status" value="1"/>
</dbReference>
<keyword evidence="8" id="KW-0539">Nucleus</keyword>
<evidence type="ECO:0000256" key="5">
    <source>
        <dbReference type="ARBA" id="ARBA00015043"/>
    </source>
</evidence>
<organism evidence="13 14">
    <name type="scientific">Cardiosporidium cionae</name>
    <dbReference type="NCBI Taxonomy" id="476202"/>
    <lineage>
        <taxon>Eukaryota</taxon>
        <taxon>Sar</taxon>
        <taxon>Alveolata</taxon>
        <taxon>Apicomplexa</taxon>
        <taxon>Aconoidasida</taxon>
        <taxon>Nephromycida</taxon>
        <taxon>Cardiosporidium</taxon>
    </lineage>
</organism>
<evidence type="ECO:0000259" key="12">
    <source>
        <dbReference type="PROSITE" id="PS51186"/>
    </source>
</evidence>
<evidence type="ECO:0000256" key="6">
    <source>
        <dbReference type="ARBA" id="ARBA00022490"/>
    </source>
</evidence>
<comment type="subcellular location">
    <subcellularLocation>
        <location evidence="2">Cytoplasm</location>
    </subcellularLocation>
    <subcellularLocation>
        <location evidence="1">Nucleus</location>
    </subcellularLocation>
</comment>
<reference evidence="13 14" key="1">
    <citation type="journal article" date="2020" name="bioRxiv">
        <title>Metabolic contributions of an alphaproteobacterial endosymbiont in the apicomplexan Cardiosporidium cionae.</title>
        <authorList>
            <person name="Hunter E.S."/>
            <person name="Paight C.J."/>
            <person name="Lane C.E."/>
        </authorList>
    </citation>
    <scope>NUCLEOTIDE SEQUENCE [LARGE SCALE GENOMIC DNA]</scope>
    <source>
        <strain evidence="13">ESH_2018</strain>
    </source>
</reference>
<evidence type="ECO:0000256" key="3">
    <source>
        <dbReference type="ARBA" id="ARBA00008870"/>
    </source>
</evidence>
<evidence type="ECO:0000256" key="7">
    <source>
        <dbReference type="ARBA" id="ARBA00022679"/>
    </source>
</evidence>
<dbReference type="EMBL" id="JADAQX010000028">
    <property type="protein sequence ID" value="KAF8822721.1"/>
    <property type="molecule type" value="Genomic_DNA"/>
</dbReference>
<keyword evidence="9" id="KW-0012">Acyltransferase</keyword>
<dbReference type="EC" id="2.3.1.257" evidence="4"/>
<comment type="similarity">
    <text evidence="3">Belongs to the acetyltransferase family. NAA40 subfamily.</text>
</comment>
<evidence type="ECO:0000313" key="13">
    <source>
        <dbReference type="EMBL" id="KAF8822721.1"/>
    </source>
</evidence>
<dbReference type="Pfam" id="PF00583">
    <property type="entry name" value="Acetyltransf_1"/>
    <property type="match status" value="1"/>
</dbReference>
<comment type="caution">
    <text evidence="13">The sequence shown here is derived from an EMBL/GenBank/DDBJ whole genome shotgun (WGS) entry which is preliminary data.</text>
</comment>
<evidence type="ECO:0000256" key="8">
    <source>
        <dbReference type="ARBA" id="ARBA00023242"/>
    </source>
</evidence>
<comment type="catalytic activity">
    <reaction evidence="11">
        <text>N-terminal L-seryl-[histone H4] + acetyl-CoA = N-terminal N(alpha)-acetyl-L-seryl-[histone H4] + CoA + H(+)</text>
        <dbReference type="Rhea" id="RHEA:50596"/>
        <dbReference type="Rhea" id="RHEA-COMP:12740"/>
        <dbReference type="Rhea" id="RHEA-COMP:12743"/>
        <dbReference type="ChEBI" id="CHEBI:15378"/>
        <dbReference type="ChEBI" id="CHEBI:57287"/>
        <dbReference type="ChEBI" id="CHEBI:57288"/>
        <dbReference type="ChEBI" id="CHEBI:64738"/>
        <dbReference type="ChEBI" id="CHEBI:83690"/>
        <dbReference type="EC" id="2.3.1.257"/>
    </reaction>
</comment>
<dbReference type="InterPro" id="IPR039949">
    <property type="entry name" value="NAA40"/>
</dbReference>
<evidence type="ECO:0000313" key="14">
    <source>
        <dbReference type="Proteomes" id="UP000823046"/>
    </source>
</evidence>
<evidence type="ECO:0000256" key="10">
    <source>
        <dbReference type="ARBA" id="ARBA00047821"/>
    </source>
</evidence>
<dbReference type="PANTHER" id="PTHR20531:SF1">
    <property type="entry name" value="N-ALPHA-ACETYLTRANSFERASE 40"/>
    <property type="match status" value="1"/>
</dbReference>
<dbReference type="InterPro" id="IPR016181">
    <property type="entry name" value="Acyl_CoA_acyltransferase"/>
</dbReference>
<evidence type="ECO:0000256" key="1">
    <source>
        <dbReference type="ARBA" id="ARBA00004123"/>
    </source>
</evidence>
<dbReference type="InterPro" id="IPR000182">
    <property type="entry name" value="GNAT_dom"/>
</dbReference>
<keyword evidence="7" id="KW-0808">Transferase</keyword>
<evidence type="ECO:0000256" key="9">
    <source>
        <dbReference type="ARBA" id="ARBA00023315"/>
    </source>
</evidence>
<dbReference type="Proteomes" id="UP000823046">
    <property type="component" value="Unassembled WGS sequence"/>
</dbReference>
<evidence type="ECO:0000256" key="4">
    <source>
        <dbReference type="ARBA" id="ARBA00012950"/>
    </source>
</evidence>
<accession>A0ABQ7JFC2</accession>
<feature type="domain" description="N-acetyltransferase" evidence="12">
    <location>
        <begin position="78"/>
        <end position="245"/>
    </location>
</feature>
<sequence>MKKNRYPERILNRGSLKLLNKTQLEWNFCTIFPSFATIQAFPPKTDPDGKNKGTISIRTFSVSHVNEKWMSSSLQGADVLRKLLSICRKNMQEIYNASRFQKIGWNDDIKKKEFQQEFSHFLIVNFPQQLPQAMNADGVIAFIFFRFELDEDNSEHLPICYIWELQIMPEFQSLGIGKHLIAFVEGISRYFGICKMMCTVQKKNTGASKFYKEKCGFVLDESNPDNFIKRGKQKESACDYEILKVQLRSSDEFFNSIEHYSPYVL</sequence>
<gene>
    <name evidence="13" type="ORF">IE077_002885</name>
</gene>